<dbReference type="PRINTS" id="PR01434">
    <property type="entry name" value="NADHDHGNASE5"/>
</dbReference>
<dbReference type="AlphaFoldDB" id="A0A382RT31"/>
<dbReference type="Pfam" id="PF00662">
    <property type="entry name" value="Proton_antipo_N"/>
    <property type="match status" value="1"/>
</dbReference>
<feature type="transmembrane region" description="Helical" evidence="5">
    <location>
        <begin position="29"/>
        <end position="55"/>
    </location>
</feature>
<protein>
    <recommendedName>
        <fullName evidence="9">NADH-Ubiquinone oxidoreductase (complex I) chain 5 N-terminal domain-containing protein</fullName>
    </recommendedName>
</protein>
<feature type="transmembrane region" description="Helical" evidence="5">
    <location>
        <begin position="120"/>
        <end position="138"/>
    </location>
</feature>
<evidence type="ECO:0008006" key="9">
    <source>
        <dbReference type="Google" id="ProtNLM"/>
    </source>
</evidence>
<feature type="transmembrane region" description="Helical" evidence="5">
    <location>
        <begin position="6"/>
        <end position="22"/>
    </location>
</feature>
<evidence type="ECO:0000259" key="6">
    <source>
        <dbReference type="Pfam" id="PF00361"/>
    </source>
</evidence>
<reference evidence="8" key="1">
    <citation type="submission" date="2018-05" db="EMBL/GenBank/DDBJ databases">
        <authorList>
            <person name="Lanie J.A."/>
            <person name="Ng W.-L."/>
            <person name="Kazmierczak K.M."/>
            <person name="Andrzejewski T.M."/>
            <person name="Davidsen T.M."/>
            <person name="Wayne K.J."/>
            <person name="Tettelin H."/>
            <person name="Glass J.I."/>
            <person name="Rusch D."/>
            <person name="Podicherti R."/>
            <person name="Tsui H.-C.T."/>
            <person name="Winkler M.E."/>
        </authorList>
    </citation>
    <scope>NUCLEOTIDE SEQUENCE</scope>
</reference>
<dbReference type="GO" id="GO:0008137">
    <property type="term" value="F:NADH dehydrogenase (ubiquinone) activity"/>
    <property type="evidence" value="ECO:0007669"/>
    <property type="project" value="InterPro"/>
</dbReference>
<dbReference type="PANTHER" id="PTHR42829">
    <property type="entry name" value="NADH-UBIQUINONE OXIDOREDUCTASE CHAIN 5"/>
    <property type="match status" value="1"/>
</dbReference>
<dbReference type="GO" id="GO:0016020">
    <property type="term" value="C:membrane"/>
    <property type="evidence" value="ECO:0007669"/>
    <property type="project" value="UniProtKB-SubCell"/>
</dbReference>
<feature type="domain" description="NADH-Ubiquinone oxidoreductase (complex I) chain 5 N-terminal" evidence="7">
    <location>
        <begin position="71"/>
        <end position="121"/>
    </location>
</feature>
<evidence type="ECO:0000256" key="4">
    <source>
        <dbReference type="ARBA" id="ARBA00023136"/>
    </source>
</evidence>
<feature type="transmembrane region" description="Helical" evidence="5">
    <location>
        <begin position="144"/>
        <end position="162"/>
    </location>
</feature>
<evidence type="ECO:0000256" key="5">
    <source>
        <dbReference type="SAM" id="Phobius"/>
    </source>
</evidence>
<keyword evidence="4 5" id="KW-0472">Membrane</keyword>
<evidence type="ECO:0000256" key="3">
    <source>
        <dbReference type="ARBA" id="ARBA00022989"/>
    </source>
</evidence>
<gene>
    <name evidence="8" type="ORF">METZ01_LOCUS353708</name>
</gene>
<name>A0A382RT31_9ZZZZ</name>
<organism evidence="8">
    <name type="scientific">marine metagenome</name>
    <dbReference type="NCBI Taxonomy" id="408172"/>
    <lineage>
        <taxon>unclassified sequences</taxon>
        <taxon>metagenomes</taxon>
        <taxon>ecological metagenomes</taxon>
    </lineage>
</organism>
<evidence type="ECO:0000256" key="2">
    <source>
        <dbReference type="ARBA" id="ARBA00022692"/>
    </source>
</evidence>
<proteinExistence type="predicted"/>
<keyword evidence="2 5" id="KW-0812">Transmembrane</keyword>
<dbReference type="EMBL" id="UINC01124000">
    <property type="protein sequence ID" value="SVD00854.1"/>
    <property type="molecule type" value="Genomic_DNA"/>
</dbReference>
<dbReference type="GO" id="GO:0042773">
    <property type="term" value="P:ATP synthesis coupled electron transport"/>
    <property type="evidence" value="ECO:0007669"/>
    <property type="project" value="InterPro"/>
</dbReference>
<dbReference type="InterPro" id="IPR001516">
    <property type="entry name" value="Proton_antipo_N"/>
</dbReference>
<feature type="non-terminal residue" evidence="8">
    <location>
        <position position="209"/>
    </location>
</feature>
<evidence type="ECO:0000313" key="8">
    <source>
        <dbReference type="EMBL" id="SVD00854.1"/>
    </source>
</evidence>
<dbReference type="Pfam" id="PF00361">
    <property type="entry name" value="Proton_antipo_M"/>
    <property type="match status" value="1"/>
</dbReference>
<evidence type="ECO:0000259" key="7">
    <source>
        <dbReference type="Pfam" id="PF00662"/>
    </source>
</evidence>
<dbReference type="GO" id="GO:0003954">
    <property type="term" value="F:NADH dehydrogenase activity"/>
    <property type="evidence" value="ECO:0007669"/>
    <property type="project" value="TreeGrafter"/>
</dbReference>
<dbReference type="GO" id="GO:0015990">
    <property type="term" value="P:electron transport coupled proton transport"/>
    <property type="evidence" value="ECO:0007669"/>
    <property type="project" value="TreeGrafter"/>
</dbReference>
<dbReference type="InterPro" id="IPR003945">
    <property type="entry name" value="NU5C-like"/>
</dbReference>
<comment type="subcellular location">
    <subcellularLocation>
        <location evidence="1">Membrane</location>
        <topology evidence="1">Multi-pass membrane protein</topology>
    </subcellularLocation>
</comment>
<dbReference type="InterPro" id="IPR001750">
    <property type="entry name" value="ND/Mrp_TM"/>
</dbReference>
<dbReference type="PANTHER" id="PTHR42829:SF2">
    <property type="entry name" value="NADH-UBIQUINONE OXIDOREDUCTASE CHAIN 5"/>
    <property type="match status" value="1"/>
</dbReference>
<keyword evidence="3 5" id="KW-1133">Transmembrane helix</keyword>
<feature type="transmembrane region" description="Helical" evidence="5">
    <location>
        <begin position="88"/>
        <end position="108"/>
    </location>
</feature>
<feature type="transmembrane region" description="Helical" evidence="5">
    <location>
        <begin position="174"/>
        <end position="193"/>
    </location>
</feature>
<evidence type="ECO:0000256" key="1">
    <source>
        <dbReference type="ARBA" id="ARBA00004141"/>
    </source>
</evidence>
<sequence length="209" mass="23044">MFASSWFILLFPLAGFIFLSWYGNRISKILVGAIGCGVVGASFLTSLVALSNLLFLPAEERVGKVQVLYQWISSANFKLDLSILVDPLSVFMFLIVTGVGFVIHIYSIGYMHDDPEYARFFSYLNLFIFSMLVLVAAADFFFLIVGWALVGLASYLLIGFYKEKTSAVLAARKAFVMNVIGDVGMVIAAFVIFESFGTLNFIEVFAAAP</sequence>
<feature type="domain" description="NADH:quinone oxidoreductase/Mrp antiporter transmembrane" evidence="6">
    <location>
        <begin position="137"/>
        <end position="206"/>
    </location>
</feature>
<accession>A0A382RT31</accession>